<keyword evidence="4" id="KW-0413">Isomerase</keyword>
<dbReference type="CDD" id="cd16009">
    <property type="entry name" value="PPM"/>
    <property type="match status" value="1"/>
</dbReference>
<feature type="binding site" evidence="4">
    <location>
        <position position="345"/>
    </location>
    <ligand>
        <name>Mn(2+)</name>
        <dbReference type="ChEBI" id="CHEBI:29035"/>
        <label>1</label>
    </ligand>
</feature>
<dbReference type="EC" id="5.4.2.7" evidence="4 5"/>
<dbReference type="PANTHER" id="PTHR21110">
    <property type="entry name" value="PHOSPHOPENTOMUTASE"/>
    <property type="match status" value="1"/>
</dbReference>
<dbReference type="SUPFAM" id="SSF53649">
    <property type="entry name" value="Alkaline phosphatase-like"/>
    <property type="match status" value="1"/>
</dbReference>
<dbReference type="InterPro" id="IPR017850">
    <property type="entry name" value="Alkaline_phosphatase_core_sf"/>
</dbReference>
<dbReference type="SUPFAM" id="SSF143856">
    <property type="entry name" value="DeoB insert domain-like"/>
    <property type="match status" value="1"/>
</dbReference>
<comment type="cofactor">
    <cofactor evidence="4">
        <name>Mn(2+)</name>
        <dbReference type="ChEBI" id="CHEBI:29035"/>
    </cofactor>
    <text evidence="4">Binds 2 manganese ions.</text>
</comment>
<dbReference type="Pfam" id="PF01676">
    <property type="entry name" value="Metalloenzyme"/>
    <property type="match status" value="1"/>
</dbReference>
<feature type="binding site" evidence="4">
    <location>
        <position position="346"/>
    </location>
    <ligand>
        <name>Mn(2+)</name>
        <dbReference type="ChEBI" id="CHEBI:29035"/>
        <label>1</label>
    </ligand>
</feature>
<comment type="similarity">
    <text evidence="1 4">Belongs to the phosphopentomutase family.</text>
</comment>
<dbReference type="HAMAP" id="MF_00740">
    <property type="entry name" value="Phosphopentomut"/>
    <property type="match status" value="1"/>
</dbReference>
<proteinExistence type="inferred from homology"/>
<dbReference type="NCBIfam" id="TIGR01696">
    <property type="entry name" value="deoB"/>
    <property type="match status" value="1"/>
</dbReference>
<dbReference type="EMBL" id="FOFP01000015">
    <property type="protein sequence ID" value="SER12311.1"/>
    <property type="molecule type" value="Genomic_DNA"/>
</dbReference>
<evidence type="ECO:0000256" key="1">
    <source>
        <dbReference type="ARBA" id="ARBA00010373"/>
    </source>
</evidence>
<feature type="binding site" evidence="4">
    <location>
        <position position="309"/>
    </location>
    <ligand>
        <name>Mn(2+)</name>
        <dbReference type="ChEBI" id="CHEBI:29035"/>
        <label>2</label>
    </ligand>
</feature>
<evidence type="ECO:0000313" key="8">
    <source>
        <dbReference type="Proteomes" id="UP000198512"/>
    </source>
</evidence>
<protein>
    <recommendedName>
        <fullName evidence="4 5">Phosphopentomutase</fullName>
        <ecNumber evidence="4 5">5.4.2.7</ecNumber>
    </recommendedName>
    <alternativeName>
        <fullName evidence="4">Phosphodeoxyribomutase</fullName>
    </alternativeName>
</protein>
<feature type="binding site" evidence="4">
    <location>
        <position position="304"/>
    </location>
    <ligand>
        <name>Mn(2+)</name>
        <dbReference type="ChEBI" id="CHEBI:29035"/>
        <label>2</label>
    </ligand>
</feature>
<feature type="binding site" evidence="4">
    <location>
        <position position="357"/>
    </location>
    <ligand>
        <name>Mn(2+)</name>
        <dbReference type="ChEBI" id="CHEBI:29035"/>
        <label>2</label>
    </ligand>
</feature>
<dbReference type="PIRSF" id="PIRSF001491">
    <property type="entry name" value="Ppentomutase"/>
    <property type="match status" value="1"/>
</dbReference>
<dbReference type="NCBIfam" id="NF003766">
    <property type="entry name" value="PRK05362.1"/>
    <property type="match status" value="1"/>
</dbReference>
<gene>
    <name evidence="4" type="primary">deoB</name>
    <name evidence="7" type="ORF">SAMN05216600_115114</name>
</gene>
<dbReference type="Gene3D" id="3.30.70.1250">
    <property type="entry name" value="Phosphopentomutase"/>
    <property type="match status" value="1"/>
</dbReference>
<evidence type="ECO:0000259" key="6">
    <source>
        <dbReference type="Pfam" id="PF01676"/>
    </source>
</evidence>
<evidence type="ECO:0000256" key="4">
    <source>
        <dbReference type="HAMAP-Rule" id="MF_00740"/>
    </source>
</evidence>
<dbReference type="InterPro" id="IPR010045">
    <property type="entry name" value="DeoB"/>
</dbReference>
<dbReference type="Gene3D" id="3.40.720.10">
    <property type="entry name" value="Alkaline Phosphatase, subunit A"/>
    <property type="match status" value="1"/>
</dbReference>
<dbReference type="RefSeq" id="WP_069521560.1">
    <property type="nucleotide sequence ID" value="NZ_FOFP01000015.1"/>
</dbReference>
<dbReference type="InterPro" id="IPR006124">
    <property type="entry name" value="Metalloenzyme"/>
</dbReference>
<comment type="pathway">
    <text evidence="4">Carbohydrate degradation; 2-deoxy-D-ribose 1-phosphate degradation; D-glyceraldehyde 3-phosphate and acetaldehyde from 2-deoxy-alpha-D-ribose 1-phosphate: step 1/2.</text>
</comment>
<dbReference type="PANTHER" id="PTHR21110:SF0">
    <property type="entry name" value="PHOSPHOPENTOMUTASE"/>
    <property type="match status" value="1"/>
</dbReference>
<name>A0ABY1BLF8_9PSED</name>
<keyword evidence="3 4" id="KW-0464">Manganese</keyword>
<comment type="catalytic activity">
    <reaction evidence="4">
        <text>2-deoxy-alpha-D-ribose 1-phosphate = 2-deoxy-D-ribose 5-phosphate</text>
        <dbReference type="Rhea" id="RHEA:27658"/>
        <dbReference type="ChEBI" id="CHEBI:57259"/>
        <dbReference type="ChEBI" id="CHEBI:62877"/>
        <dbReference type="EC" id="5.4.2.7"/>
    </reaction>
</comment>
<keyword evidence="2 4" id="KW-0479">Metal-binding</keyword>
<evidence type="ECO:0000256" key="5">
    <source>
        <dbReference type="NCBIfam" id="TIGR01696"/>
    </source>
</evidence>
<evidence type="ECO:0000256" key="2">
    <source>
        <dbReference type="ARBA" id="ARBA00022723"/>
    </source>
</evidence>
<comment type="subcellular location">
    <subcellularLocation>
        <location evidence="4">Cytoplasm</location>
    </subcellularLocation>
</comment>
<dbReference type="InterPro" id="IPR024052">
    <property type="entry name" value="Phosphopentomutase_DeoB_cap_sf"/>
</dbReference>
<keyword evidence="4" id="KW-0963">Cytoplasm</keyword>
<reference evidence="7 8" key="1">
    <citation type="submission" date="2016-10" db="EMBL/GenBank/DDBJ databases">
        <authorList>
            <person name="Varghese N."/>
            <person name="Submissions S."/>
        </authorList>
    </citation>
    <scope>NUCLEOTIDE SEQUENCE [LARGE SCALE GENOMIC DNA]</scope>
    <source>
        <strain evidence="7 8">CIP 109853</strain>
    </source>
</reference>
<accession>A0ABY1BLF8</accession>
<organism evidence="7 8">
    <name type="scientific">Pseudomonas cuatrocienegasensis</name>
    <dbReference type="NCBI Taxonomy" id="543360"/>
    <lineage>
        <taxon>Bacteria</taxon>
        <taxon>Pseudomonadati</taxon>
        <taxon>Pseudomonadota</taxon>
        <taxon>Gammaproteobacteria</taxon>
        <taxon>Pseudomonadales</taxon>
        <taxon>Pseudomonadaceae</taxon>
        <taxon>Pseudomonas</taxon>
    </lineage>
</organism>
<feature type="domain" description="Metalloenzyme" evidence="6">
    <location>
        <begin position="3"/>
        <end position="396"/>
    </location>
</feature>
<evidence type="ECO:0000256" key="3">
    <source>
        <dbReference type="ARBA" id="ARBA00023211"/>
    </source>
</evidence>
<keyword evidence="8" id="KW-1185">Reference proteome</keyword>
<sequence>MSRAVLLVLDSFGIGATADAERFGDVGANTFLHIAEACARGEADSERRAGPLQLPNLARLGLGHAAALSAGCYPPGFSAEQTASGAYGYARELSSGKDTPSGHWEMAGVPVLDDWGYFPAGTPCFPRALVEALIERGKLPGILGDCHASGTTILEQLGDEHLRTGMPICYTSADSVLQIAAHEETFGLQRLYELCLIARELCDDYQIGRVIARPFSGDSPATFKRTGNRRDYAVPPPAPTLLDRLCAAGGQVHAVGKIGDIFAHRGISQLYKADGNDALFDSTLQALAQAPARSLVFSNFVDFDMLYGHRRDLAGYAQALEDFDRRLPELIGALQPDDLLLLSADHGCDPSWPGSDHTREHVPVLALGKGVVAGSLGERGSFADIGQTLAAFFGLAPCSHGLSFLQPTLSRSTR</sequence>
<evidence type="ECO:0000313" key="7">
    <source>
        <dbReference type="EMBL" id="SER12311.1"/>
    </source>
</evidence>
<comment type="function">
    <text evidence="4">Isomerase that catalyzes the conversion of deoxy-ribose 1-phosphate (dRib-1-P) and ribose 1-phosphate (Rib-1-P) to deoxy-ribose 5-phosphate (dRib-5-P) and ribose 5-phosphate (Rib-5-P), respectively.</text>
</comment>
<dbReference type="Proteomes" id="UP000198512">
    <property type="component" value="Unassembled WGS sequence"/>
</dbReference>
<feature type="binding site" evidence="4">
    <location>
        <position position="10"/>
    </location>
    <ligand>
        <name>Mn(2+)</name>
        <dbReference type="ChEBI" id="CHEBI:29035"/>
        <label>1</label>
    </ligand>
</feature>
<comment type="catalytic activity">
    <reaction evidence="4">
        <text>alpha-D-ribose 1-phosphate = D-ribose 5-phosphate</text>
        <dbReference type="Rhea" id="RHEA:18793"/>
        <dbReference type="ChEBI" id="CHEBI:57720"/>
        <dbReference type="ChEBI" id="CHEBI:78346"/>
        <dbReference type="EC" id="5.4.2.7"/>
    </reaction>
</comment>
<comment type="caution">
    <text evidence="7">The sequence shown here is derived from an EMBL/GenBank/DDBJ whole genome shotgun (WGS) entry which is preliminary data.</text>
</comment>